<keyword evidence="3" id="KW-1185">Reference proteome</keyword>
<dbReference type="SUPFAM" id="SSF109640">
    <property type="entry name" value="KRAB domain (Kruppel-associated box)"/>
    <property type="match status" value="1"/>
</dbReference>
<dbReference type="Gene3D" id="6.10.140.140">
    <property type="match status" value="1"/>
</dbReference>
<dbReference type="AlphaFoldDB" id="A0A803TH30"/>
<dbReference type="Pfam" id="PF01352">
    <property type="entry name" value="KRAB"/>
    <property type="match status" value="1"/>
</dbReference>
<accession>A0A803TH30</accession>
<protein>
    <recommendedName>
        <fullName evidence="1">KRAB domain-containing protein</fullName>
    </recommendedName>
</protein>
<dbReference type="GeneTree" id="ENSGT01040000244405"/>
<evidence type="ECO:0000313" key="2">
    <source>
        <dbReference type="Ensembl" id="ENSACAP00000034520.1"/>
    </source>
</evidence>
<evidence type="ECO:0000259" key="1">
    <source>
        <dbReference type="PROSITE" id="PS50805"/>
    </source>
</evidence>
<dbReference type="Ensembl" id="ENSACAT00000046214.1">
    <property type="protein sequence ID" value="ENSACAP00000034520.1"/>
    <property type="gene ID" value="ENSACAG00000039131.1"/>
</dbReference>
<dbReference type="InParanoid" id="A0A803TH30"/>
<dbReference type="PROSITE" id="PS50805">
    <property type="entry name" value="KRAB"/>
    <property type="match status" value="1"/>
</dbReference>
<dbReference type="Proteomes" id="UP000001646">
    <property type="component" value="Unplaced"/>
</dbReference>
<sequence>VLDGVTLPLKAQGPIAFEDVAVHFSLEEWALLNPGQKVLHVQIMEEIRGIVDSLGKAPSLMGISISKCTQGSH</sequence>
<reference evidence="2" key="3">
    <citation type="submission" date="2025-09" db="UniProtKB">
        <authorList>
            <consortium name="Ensembl"/>
        </authorList>
    </citation>
    <scope>IDENTIFICATION</scope>
</reference>
<dbReference type="InterPro" id="IPR036051">
    <property type="entry name" value="KRAB_dom_sf"/>
</dbReference>
<dbReference type="CDD" id="cd07765">
    <property type="entry name" value="KRAB_A-box"/>
    <property type="match status" value="1"/>
</dbReference>
<reference evidence="2" key="1">
    <citation type="submission" date="2009-12" db="EMBL/GenBank/DDBJ databases">
        <title>The Genome Sequence of Anolis carolinensis (Green Anole Lizard).</title>
        <authorList>
            <consortium name="The Genome Sequencing Platform"/>
            <person name="Di Palma F."/>
            <person name="Alfoldi J."/>
            <person name="Heiman D."/>
            <person name="Young S."/>
            <person name="Grabherr M."/>
            <person name="Johnson J."/>
            <person name="Lander E.S."/>
            <person name="Lindblad-Toh K."/>
        </authorList>
    </citation>
    <scope>NUCLEOTIDE SEQUENCE [LARGE SCALE GENOMIC DNA]</scope>
    <source>
        <strain evidence="2">JBL SC #1</strain>
    </source>
</reference>
<name>A0A803TH30_ANOCA</name>
<dbReference type="SMART" id="SM00349">
    <property type="entry name" value="KRAB"/>
    <property type="match status" value="1"/>
</dbReference>
<reference evidence="2" key="2">
    <citation type="submission" date="2025-08" db="UniProtKB">
        <authorList>
            <consortium name="Ensembl"/>
        </authorList>
    </citation>
    <scope>IDENTIFICATION</scope>
</reference>
<organism evidence="2 3">
    <name type="scientific">Anolis carolinensis</name>
    <name type="common">Green anole</name>
    <name type="synonym">American chameleon</name>
    <dbReference type="NCBI Taxonomy" id="28377"/>
    <lineage>
        <taxon>Eukaryota</taxon>
        <taxon>Metazoa</taxon>
        <taxon>Chordata</taxon>
        <taxon>Craniata</taxon>
        <taxon>Vertebrata</taxon>
        <taxon>Euteleostomi</taxon>
        <taxon>Lepidosauria</taxon>
        <taxon>Squamata</taxon>
        <taxon>Bifurcata</taxon>
        <taxon>Unidentata</taxon>
        <taxon>Episquamata</taxon>
        <taxon>Toxicofera</taxon>
        <taxon>Iguania</taxon>
        <taxon>Dactyloidae</taxon>
        <taxon>Anolis</taxon>
    </lineage>
</organism>
<feature type="domain" description="KRAB" evidence="1">
    <location>
        <begin position="15"/>
        <end position="73"/>
    </location>
</feature>
<proteinExistence type="predicted"/>
<dbReference type="GO" id="GO:0006355">
    <property type="term" value="P:regulation of DNA-templated transcription"/>
    <property type="evidence" value="ECO:0007669"/>
    <property type="project" value="InterPro"/>
</dbReference>
<evidence type="ECO:0000313" key="3">
    <source>
        <dbReference type="Proteomes" id="UP000001646"/>
    </source>
</evidence>
<dbReference type="InterPro" id="IPR001909">
    <property type="entry name" value="KRAB"/>
</dbReference>